<feature type="compositionally biased region" description="Basic and acidic residues" evidence="1">
    <location>
        <begin position="11"/>
        <end position="21"/>
    </location>
</feature>
<dbReference type="AlphaFoldDB" id="A0AAV9V3N6"/>
<gene>
    <name evidence="2" type="ORF">TWF730_008887</name>
</gene>
<organism evidence="2 3">
    <name type="scientific">Orbilia blumenaviensis</name>
    <dbReference type="NCBI Taxonomy" id="1796055"/>
    <lineage>
        <taxon>Eukaryota</taxon>
        <taxon>Fungi</taxon>
        <taxon>Dikarya</taxon>
        <taxon>Ascomycota</taxon>
        <taxon>Pezizomycotina</taxon>
        <taxon>Orbiliomycetes</taxon>
        <taxon>Orbiliales</taxon>
        <taxon>Orbiliaceae</taxon>
        <taxon>Orbilia</taxon>
    </lineage>
</organism>
<comment type="caution">
    <text evidence="2">The sequence shown here is derived from an EMBL/GenBank/DDBJ whole genome shotgun (WGS) entry which is preliminary data.</text>
</comment>
<evidence type="ECO:0000256" key="1">
    <source>
        <dbReference type="SAM" id="MobiDB-lite"/>
    </source>
</evidence>
<evidence type="ECO:0000313" key="3">
    <source>
        <dbReference type="Proteomes" id="UP001373714"/>
    </source>
</evidence>
<dbReference type="EMBL" id="JAVHNS010000005">
    <property type="protein sequence ID" value="KAK6354487.1"/>
    <property type="molecule type" value="Genomic_DNA"/>
</dbReference>
<feature type="region of interest" description="Disordered" evidence="1">
    <location>
        <begin position="1"/>
        <end position="21"/>
    </location>
</feature>
<name>A0AAV9V3N6_9PEZI</name>
<sequence>MSLQKKQYQRNSREDLNSTKGRDLDCLAGFAAGRPELFNGLDNVRALNNLAEDDVGTVEPAGDNGSDGELEAVGLLSLAPLSSSAGLRPDALI</sequence>
<feature type="compositionally biased region" description="Polar residues" evidence="1">
    <location>
        <begin position="1"/>
        <end position="10"/>
    </location>
</feature>
<accession>A0AAV9V3N6</accession>
<dbReference type="Proteomes" id="UP001373714">
    <property type="component" value="Unassembled WGS sequence"/>
</dbReference>
<evidence type="ECO:0000313" key="2">
    <source>
        <dbReference type="EMBL" id="KAK6354487.1"/>
    </source>
</evidence>
<keyword evidence="3" id="KW-1185">Reference proteome</keyword>
<protein>
    <submittedName>
        <fullName evidence="2">Uncharacterized protein</fullName>
    </submittedName>
</protein>
<proteinExistence type="predicted"/>
<reference evidence="2 3" key="1">
    <citation type="submission" date="2019-10" db="EMBL/GenBank/DDBJ databases">
        <authorList>
            <person name="Palmer J.M."/>
        </authorList>
    </citation>
    <scope>NUCLEOTIDE SEQUENCE [LARGE SCALE GENOMIC DNA]</scope>
    <source>
        <strain evidence="2 3">TWF730</strain>
    </source>
</reference>